<feature type="compositionally biased region" description="Polar residues" evidence="4">
    <location>
        <begin position="449"/>
        <end position="466"/>
    </location>
</feature>
<keyword evidence="7" id="KW-1185">Reference proteome</keyword>
<reference evidence="6 7" key="1">
    <citation type="submission" date="2012-04" db="EMBL/GenBank/DDBJ databases">
        <title>The Genome Sequence of Saprolegnia declina VS20.</title>
        <authorList>
            <consortium name="The Broad Institute Genome Sequencing Platform"/>
            <person name="Russ C."/>
            <person name="Nusbaum C."/>
            <person name="Tyler B."/>
            <person name="van West P."/>
            <person name="Dieguez-Uribeondo J."/>
            <person name="de Bruijn I."/>
            <person name="Tripathy S."/>
            <person name="Jiang R."/>
            <person name="Young S.K."/>
            <person name="Zeng Q."/>
            <person name="Gargeya S."/>
            <person name="Fitzgerald M."/>
            <person name="Haas B."/>
            <person name="Abouelleil A."/>
            <person name="Alvarado L."/>
            <person name="Arachchi H.M."/>
            <person name="Berlin A."/>
            <person name="Chapman S.B."/>
            <person name="Goldberg J."/>
            <person name="Griggs A."/>
            <person name="Gujja S."/>
            <person name="Hansen M."/>
            <person name="Howarth C."/>
            <person name="Imamovic A."/>
            <person name="Larimer J."/>
            <person name="McCowen C."/>
            <person name="Montmayeur A."/>
            <person name="Murphy C."/>
            <person name="Neiman D."/>
            <person name="Pearson M."/>
            <person name="Priest M."/>
            <person name="Roberts A."/>
            <person name="Saif S."/>
            <person name="Shea T."/>
            <person name="Sisk P."/>
            <person name="Sykes S."/>
            <person name="Wortman J."/>
            <person name="Nusbaum C."/>
            <person name="Birren B."/>
        </authorList>
    </citation>
    <scope>NUCLEOTIDE SEQUENCE [LARGE SCALE GENOMIC DNA]</scope>
    <source>
        <strain evidence="6 7">VS20</strain>
    </source>
</reference>
<proteinExistence type="inferred from homology"/>
<evidence type="ECO:0000256" key="1">
    <source>
        <dbReference type="ARBA" id="ARBA00022729"/>
    </source>
</evidence>
<evidence type="ECO:0000256" key="3">
    <source>
        <dbReference type="RuleBase" id="RU361203"/>
    </source>
</evidence>
<dbReference type="EMBL" id="JH767138">
    <property type="protein sequence ID" value="EQC39655.1"/>
    <property type="molecule type" value="Genomic_DNA"/>
</dbReference>
<sequence>MRLAAFALLYVTSALTSNEFHLSLVGDGSGDYMLDWVTAADATASTIYYGGASSSLTQKAVGVAAGSVAESSDLNVACWTARLSGIKAGATVYYDLAATGSSVKMFTATPANAMTWAVFGDMGATVLGKASGITLPALKSGLSANAFHGILNIGDLGYELVGSNGAAYMQQLEPLTSAVPMHTTIGNHEMQYAAQGAMQNYVNRFKGLLVGAGEACGSGSNTFYSFNAGYVHFVFLNTEVYGDEAFMAPTQDGSKWVANDLARVQMQTDQKNWLEYDLSRVKREVTPFVVVCGHRPPNHIPTSASTGTNKFAMDLVPLFDKYAVDLMLTGHEHAYYNIKPSKIGRYSFPPWIISGAAGNNEFIRPTAKVELDTSVFSVVTNINNYGYGYLTATAEKLSWVWGQAATDSPGGMASQPAPWAQMDKAEFLKKTLTNPTPVGKPLVVPVTPHSTMSVGNATSTPSSVSPGTKEGSKTTASSAVTLMLNAGIVALMALISVEAIH</sequence>
<dbReference type="OrthoDB" id="45007at2759"/>
<dbReference type="InParanoid" id="T0R013"/>
<evidence type="ECO:0000256" key="2">
    <source>
        <dbReference type="ARBA" id="ARBA00023180"/>
    </source>
</evidence>
<keyword evidence="3" id="KW-0378">Hydrolase</keyword>
<dbReference type="SUPFAM" id="SSF56300">
    <property type="entry name" value="Metallo-dependent phosphatases"/>
    <property type="match status" value="1"/>
</dbReference>
<feature type="signal peptide" evidence="3">
    <location>
        <begin position="1"/>
        <end position="16"/>
    </location>
</feature>
<comment type="catalytic activity">
    <reaction evidence="3">
        <text>a phosphate monoester + H2O = an alcohol + phosphate</text>
        <dbReference type="Rhea" id="RHEA:15017"/>
        <dbReference type="ChEBI" id="CHEBI:15377"/>
        <dbReference type="ChEBI" id="CHEBI:30879"/>
        <dbReference type="ChEBI" id="CHEBI:43474"/>
        <dbReference type="ChEBI" id="CHEBI:67140"/>
        <dbReference type="EC" id="3.1.3.2"/>
    </reaction>
</comment>
<dbReference type="Pfam" id="PF00149">
    <property type="entry name" value="Metallophos"/>
    <property type="match status" value="1"/>
</dbReference>
<evidence type="ECO:0000256" key="4">
    <source>
        <dbReference type="SAM" id="MobiDB-lite"/>
    </source>
</evidence>
<dbReference type="Gene3D" id="3.60.21.10">
    <property type="match status" value="1"/>
</dbReference>
<dbReference type="InterPro" id="IPR008963">
    <property type="entry name" value="Purple_acid_Pase-like_N"/>
</dbReference>
<dbReference type="GO" id="GO:0003993">
    <property type="term" value="F:acid phosphatase activity"/>
    <property type="evidence" value="ECO:0007669"/>
    <property type="project" value="UniProtKB-EC"/>
</dbReference>
<dbReference type="OMA" id="GHEHAYY"/>
<dbReference type="PANTHER" id="PTHR45867">
    <property type="entry name" value="PURPLE ACID PHOSPHATASE"/>
    <property type="match status" value="1"/>
</dbReference>
<dbReference type="PANTHER" id="PTHR45867:SF3">
    <property type="entry name" value="ACID PHOSPHATASE TYPE 7"/>
    <property type="match status" value="1"/>
</dbReference>
<dbReference type="STRING" id="1156394.T0R013"/>
<feature type="region of interest" description="Disordered" evidence="4">
    <location>
        <begin position="449"/>
        <end position="473"/>
    </location>
</feature>
<dbReference type="AlphaFoldDB" id="T0R013"/>
<gene>
    <name evidence="6" type="ORF">SDRG_03084</name>
</gene>
<dbReference type="eggNOG" id="KOG1378">
    <property type="taxonomic scope" value="Eukaryota"/>
</dbReference>
<keyword evidence="1 3" id="KW-0732">Signal</keyword>
<evidence type="ECO:0000259" key="5">
    <source>
        <dbReference type="Pfam" id="PF00149"/>
    </source>
</evidence>
<dbReference type="InterPro" id="IPR004843">
    <property type="entry name" value="Calcineurin-like_PHP"/>
</dbReference>
<dbReference type="GeneID" id="19943811"/>
<organism evidence="6 7">
    <name type="scientific">Saprolegnia diclina (strain VS20)</name>
    <dbReference type="NCBI Taxonomy" id="1156394"/>
    <lineage>
        <taxon>Eukaryota</taxon>
        <taxon>Sar</taxon>
        <taxon>Stramenopiles</taxon>
        <taxon>Oomycota</taxon>
        <taxon>Saprolegniomycetes</taxon>
        <taxon>Saprolegniales</taxon>
        <taxon>Saprolegniaceae</taxon>
        <taxon>Saprolegnia</taxon>
    </lineage>
</organism>
<dbReference type="Gene3D" id="2.60.40.380">
    <property type="entry name" value="Purple acid phosphatase-like, N-terminal"/>
    <property type="match status" value="1"/>
</dbReference>
<feature type="chain" id="PRO_5005146971" description="Purple acid phosphatase" evidence="3">
    <location>
        <begin position="17"/>
        <end position="501"/>
    </location>
</feature>
<dbReference type="SUPFAM" id="SSF49363">
    <property type="entry name" value="Purple acid phosphatase, N-terminal domain"/>
    <property type="match status" value="1"/>
</dbReference>
<dbReference type="EC" id="3.1.3.2" evidence="3"/>
<evidence type="ECO:0000313" key="6">
    <source>
        <dbReference type="EMBL" id="EQC39655.1"/>
    </source>
</evidence>
<dbReference type="InterPro" id="IPR041792">
    <property type="entry name" value="MPP_PAP"/>
</dbReference>
<dbReference type="VEuPathDB" id="FungiDB:SDRG_03084"/>
<dbReference type="Proteomes" id="UP000030762">
    <property type="component" value="Unassembled WGS sequence"/>
</dbReference>
<feature type="domain" description="Calcineurin-like phosphoesterase" evidence="5">
    <location>
        <begin position="136"/>
        <end position="335"/>
    </location>
</feature>
<dbReference type="InterPro" id="IPR029052">
    <property type="entry name" value="Metallo-depent_PP-like"/>
</dbReference>
<comment type="similarity">
    <text evidence="3">Belongs to the metallophosphoesterase superfamily. Purple acid phosphatase family.</text>
</comment>
<accession>T0R013</accession>
<dbReference type="RefSeq" id="XP_008606927.1">
    <property type="nucleotide sequence ID" value="XM_008608705.1"/>
</dbReference>
<evidence type="ECO:0000313" key="7">
    <source>
        <dbReference type="Proteomes" id="UP000030762"/>
    </source>
</evidence>
<dbReference type="CDD" id="cd00839">
    <property type="entry name" value="MPP_PAPs"/>
    <property type="match status" value="1"/>
</dbReference>
<keyword evidence="2" id="KW-0325">Glycoprotein</keyword>
<name>T0R013_SAPDV</name>
<dbReference type="GO" id="GO:0046872">
    <property type="term" value="F:metal ion binding"/>
    <property type="evidence" value="ECO:0007669"/>
    <property type="project" value="InterPro"/>
</dbReference>
<protein>
    <recommendedName>
        <fullName evidence="3">Purple acid phosphatase</fullName>
        <ecNumber evidence="3">3.1.3.2</ecNumber>
    </recommendedName>
</protein>